<dbReference type="CDD" id="cd00112">
    <property type="entry name" value="LDLa"/>
    <property type="match status" value="1"/>
</dbReference>
<name>A0A8X6MNK4_NEPPI</name>
<dbReference type="InterPro" id="IPR036055">
    <property type="entry name" value="LDL_receptor-like_sf"/>
</dbReference>
<comment type="caution">
    <text evidence="5">The sequence shown here is derived from an EMBL/GenBank/DDBJ whole genome shotgun (WGS) entry which is preliminary data.</text>
</comment>
<feature type="compositionally biased region" description="Low complexity" evidence="3">
    <location>
        <begin position="278"/>
        <end position="287"/>
    </location>
</feature>
<dbReference type="SMART" id="SM00192">
    <property type="entry name" value="LDLa"/>
    <property type="match status" value="1"/>
</dbReference>
<keyword evidence="6" id="KW-1185">Reference proteome</keyword>
<evidence type="ECO:0000256" key="4">
    <source>
        <dbReference type="SAM" id="Phobius"/>
    </source>
</evidence>
<keyword evidence="4" id="KW-1133">Transmembrane helix</keyword>
<gene>
    <name evidence="5" type="primary">AVEN_137534_1</name>
    <name evidence="5" type="ORF">NPIL_186301</name>
</gene>
<reference evidence="5" key="1">
    <citation type="submission" date="2020-08" db="EMBL/GenBank/DDBJ databases">
        <title>Multicomponent nature underlies the extraordinary mechanical properties of spider dragline silk.</title>
        <authorList>
            <person name="Kono N."/>
            <person name="Nakamura H."/>
            <person name="Mori M."/>
            <person name="Yoshida Y."/>
            <person name="Ohtoshi R."/>
            <person name="Malay A.D."/>
            <person name="Moran D.A.P."/>
            <person name="Tomita M."/>
            <person name="Numata K."/>
            <person name="Arakawa K."/>
        </authorList>
    </citation>
    <scope>NUCLEOTIDE SEQUENCE</scope>
</reference>
<dbReference type="EMBL" id="BMAW01000572">
    <property type="protein sequence ID" value="GFS69657.1"/>
    <property type="molecule type" value="Genomic_DNA"/>
</dbReference>
<dbReference type="Proteomes" id="UP000887013">
    <property type="component" value="Unassembled WGS sequence"/>
</dbReference>
<dbReference type="PANTHER" id="PTHR24652">
    <property type="entry name" value="LOW-DENSITY LIPOPROTEIN RECEPTOR CLASS A DOMAIN-CONTAINING PROTEIN 2"/>
    <property type="match status" value="1"/>
</dbReference>
<feature type="compositionally biased region" description="Polar residues" evidence="3">
    <location>
        <begin position="255"/>
        <end position="277"/>
    </location>
</feature>
<dbReference type="PROSITE" id="PS50068">
    <property type="entry name" value="LDLRA_2"/>
    <property type="match status" value="1"/>
</dbReference>
<dbReference type="Gene3D" id="4.10.400.10">
    <property type="entry name" value="Low-density Lipoprotein Receptor"/>
    <property type="match status" value="1"/>
</dbReference>
<dbReference type="InterPro" id="IPR042333">
    <property type="entry name" value="LRAD2/Mig-13-like"/>
</dbReference>
<accession>A0A8X6MNK4</accession>
<feature type="transmembrane region" description="Helical" evidence="4">
    <location>
        <begin position="219"/>
        <end position="244"/>
    </location>
</feature>
<keyword evidence="1 2" id="KW-1015">Disulfide bond</keyword>
<feature type="region of interest" description="Disordered" evidence="3">
    <location>
        <begin position="252"/>
        <end position="298"/>
    </location>
</feature>
<dbReference type="Pfam" id="PF00057">
    <property type="entry name" value="Ldl_recept_a"/>
    <property type="match status" value="1"/>
</dbReference>
<dbReference type="OrthoDB" id="6426616at2759"/>
<keyword evidence="4" id="KW-0472">Membrane</keyword>
<evidence type="ECO:0000313" key="5">
    <source>
        <dbReference type="EMBL" id="GFS69657.1"/>
    </source>
</evidence>
<evidence type="ECO:0008006" key="7">
    <source>
        <dbReference type="Google" id="ProtNLM"/>
    </source>
</evidence>
<evidence type="ECO:0000256" key="3">
    <source>
        <dbReference type="SAM" id="MobiDB-lite"/>
    </source>
</evidence>
<evidence type="ECO:0000256" key="1">
    <source>
        <dbReference type="ARBA" id="ARBA00023157"/>
    </source>
</evidence>
<evidence type="ECO:0000256" key="2">
    <source>
        <dbReference type="PROSITE-ProRule" id="PRU00124"/>
    </source>
</evidence>
<feature type="disulfide bond" evidence="2">
    <location>
        <begin position="158"/>
        <end position="170"/>
    </location>
</feature>
<sequence length="360" mass="40634">MANKIRNFNFFNIWVFISVIVVYDAEATLRTTFVEDLCYNKKSALFDLRYQPTGILMSTPRSVTDEPFDCEIILMPPKQNSIVLSIYRYDINSNDLLTIEDSDHHTIGLMGWGSFRDEKKAIISDGKIVIRYKTMKNSKTHPRQGFQFTFTTVTNSPCFDNEFKCNNGRCVLKEYVCDGHNHCGDNSDQKKCAPTDDHRVIADERIIEPPGIERTRLRAVWITIIGVVGLILLIVIIVVVVIVVRRSKANKSKTEAVSPTNANNPATGGSIPLQSVSPTVPQEAPTVPTAPPAPEHEGFSFYNRVRRSLRGLKNSNVEEEPKQEERSEIYQVPSMYPSLDHTVHISASEGVENPEFKIEE</sequence>
<dbReference type="SUPFAM" id="SSF57424">
    <property type="entry name" value="LDL receptor-like module"/>
    <property type="match status" value="1"/>
</dbReference>
<dbReference type="AlphaFoldDB" id="A0A8X6MNK4"/>
<dbReference type="PANTHER" id="PTHR24652:SF69">
    <property type="entry name" value="CUB DOMAIN-CONTAINING PROTEIN"/>
    <property type="match status" value="1"/>
</dbReference>
<keyword evidence="4" id="KW-0812">Transmembrane</keyword>
<dbReference type="InterPro" id="IPR002172">
    <property type="entry name" value="LDrepeatLR_classA_rpt"/>
</dbReference>
<protein>
    <recommendedName>
        <fullName evidence="7">CUB domain-containing protein</fullName>
    </recommendedName>
</protein>
<feature type="disulfide bond" evidence="2">
    <location>
        <begin position="165"/>
        <end position="183"/>
    </location>
</feature>
<feature type="disulfide bond" evidence="2">
    <location>
        <begin position="177"/>
        <end position="192"/>
    </location>
</feature>
<proteinExistence type="predicted"/>
<organism evidence="5 6">
    <name type="scientific">Nephila pilipes</name>
    <name type="common">Giant wood spider</name>
    <name type="synonym">Nephila maculata</name>
    <dbReference type="NCBI Taxonomy" id="299642"/>
    <lineage>
        <taxon>Eukaryota</taxon>
        <taxon>Metazoa</taxon>
        <taxon>Ecdysozoa</taxon>
        <taxon>Arthropoda</taxon>
        <taxon>Chelicerata</taxon>
        <taxon>Arachnida</taxon>
        <taxon>Araneae</taxon>
        <taxon>Araneomorphae</taxon>
        <taxon>Entelegynae</taxon>
        <taxon>Araneoidea</taxon>
        <taxon>Nephilidae</taxon>
        <taxon>Nephila</taxon>
    </lineage>
</organism>
<evidence type="ECO:0000313" key="6">
    <source>
        <dbReference type="Proteomes" id="UP000887013"/>
    </source>
</evidence>